<dbReference type="EMBL" id="KU230356">
    <property type="protein sequence ID" value="ALY07554.1"/>
    <property type="molecule type" value="Genomic_DNA"/>
</dbReference>
<keyword evidence="2" id="KW-1185">Reference proteome</keyword>
<evidence type="ECO:0000313" key="2">
    <source>
        <dbReference type="Proteomes" id="UP000225722"/>
    </source>
</evidence>
<evidence type="ECO:0000313" key="1">
    <source>
        <dbReference type="EMBL" id="ALY07554.1"/>
    </source>
</evidence>
<accession>A0A1L2BWZ2</accession>
<name>A0A1L2BWZ2_9CAUD</name>
<reference evidence="2" key="1">
    <citation type="submission" date="2015-12" db="EMBL/GenBank/DDBJ databases">
        <authorList>
            <person name="Sencilo A."/>
            <person name="Bamford D.H."/>
            <person name="Roine E."/>
        </authorList>
    </citation>
    <scope>NUCLEOTIDE SEQUENCE [LARGE SCALE GENOMIC DNA]</scope>
</reference>
<gene>
    <name evidence="1" type="ORF">2AV2_102</name>
</gene>
<proteinExistence type="predicted"/>
<protein>
    <submittedName>
        <fullName evidence="1">Uncharacterized protein</fullName>
    </submittedName>
</protein>
<organism evidence="1 2">
    <name type="scientific">Nodularia phage vB_NpeS-2AV2</name>
    <dbReference type="NCBI Taxonomy" id="1777122"/>
    <lineage>
        <taxon>Viruses</taxon>
        <taxon>Duplodnaviria</taxon>
        <taxon>Heunggongvirae</taxon>
        <taxon>Uroviricota</taxon>
        <taxon>Caudoviricetes</taxon>
        <taxon>Ravarandavirus</taxon>
        <taxon>Ravarandavirus rv2AV2</taxon>
    </lineage>
</organism>
<sequence>MAVPHHTINDFLAVPQLNTINF</sequence>
<dbReference type="Proteomes" id="UP000225722">
    <property type="component" value="Segment"/>
</dbReference>